<feature type="transmembrane region" description="Helical" evidence="1">
    <location>
        <begin position="33"/>
        <end position="52"/>
    </location>
</feature>
<dbReference type="RefSeq" id="WP_092561064.1">
    <property type="nucleotide sequence ID" value="NZ_FNQV01000001.1"/>
</dbReference>
<reference evidence="3" key="1">
    <citation type="submission" date="2016-10" db="EMBL/GenBank/DDBJ databases">
        <authorList>
            <person name="Varghese N."/>
            <person name="Submissions S."/>
        </authorList>
    </citation>
    <scope>NUCLEOTIDE SEQUENCE [LARGE SCALE GENOMIC DNA]</scope>
    <source>
        <strain evidence="3">KPR-1</strain>
    </source>
</reference>
<feature type="transmembrane region" description="Helical" evidence="1">
    <location>
        <begin position="85"/>
        <end position="110"/>
    </location>
</feature>
<evidence type="ECO:0000313" key="2">
    <source>
        <dbReference type="EMBL" id="SDZ77057.1"/>
    </source>
</evidence>
<dbReference type="OrthoDB" id="5148809at2"/>
<dbReference type="EMBL" id="FNQV01000001">
    <property type="protein sequence ID" value="SDZ77057.1"/>
    <property type="molecule type" value="Genomic_DNA"/>
</dbReference>
<feature type="transmembrane region" description="Helical" evidence="1">
    <location>
        <begin position="58"/>
        <end position="78"/>
    </location>
</feature>
<keyword evidence="1" id="KW-1133">Transmembrane helix</keyword>
<organism evidence="2 3">
    <name type="scientific">Bowdeniella nasicola</name>
    <dbReference type="NCBI Taxonomy" id="208480"/>
    <lineage>
        <taxon>Bacteria</taxon>
        <taxon>Bacillati</taxon>
        <taxon>Actinomycetota</taxon>
        <taxon>Actinomycetes</taxon>
        <taxon>Actinomycetales</taxon>
        <taxon>Actinomycetaceae</taxon>
        <taxon>Bowdeniella</taxon>
    </lineage>
</organism>
<dbReference type="Proteomes" id="UP000199288">
    <property type="component" value="Unassembled WGS sequence"/>
</dbReference>
<evidence type="ECO:0008006" key="4">
    <source>
        <dbReference type="Google" id="ProtNLM"/>
    </source>
</evidence>
<keyword evidence="1" id="KW-0812">Transmembrane</keyword>
<evidence type="ECO:0000256" key="1">
    <source>
        <dbReference type="SAM" id="Phobius"/>
    </source>
</evidence>
<gene>
    <name evidence="2" type="ORF">SAMN02910418_00190</name>
</gene>
<evidence type="ECO:0000313" key="3">
    <source>
        <dbReference type="Proteomes" id="UP000199288"/>
    </source>
</evidence>
<sequence length="170" mass="18474">MIDPIENPEEFNERVYAADRATRTMFNKILRNLLIMLLIATVLALGIGAAVAGVAGLYGALLALGLAALFVLTTVIVMRATAAQPVYIASAAALGSWFVKVLIVFGVLLLMRDSDFYHRGVFVFTLIPLIIASSVIEMRGVAGARVLYVDPSVTPAEPRPRRRRGLFRSK</sequence>
<proteinExistence type="predicted"/>
<accession>A0A1H3VQH2</accession>
<keyword evidence="3" id="KW-1185">Reference proteome</keyword>
<dbReference type="AlphaFoldDB" id="A0A1H3VQH2"/>
<name>A0A1H3VQH2_9ACTO</name>
<protein>
    <recommendedName>
        <fullName evidence="4">ATP synthase protein I</fullName>
    </recommendedName>
</protein>
<feature type="transmembrane region" description="Helical" evidence="1">
    <location>
        <begin position="116"/>
        <end position="136"/>
    </location>
</feature>
<keyword evidence="1" id="KW-0472">Membrane</keyword>